<feature type="region of interest" description="Disordered" evidence="1">
    <location>
        <begin position="385"/>
        <end position="405"/>
    </location>
</feature>
<keyword evidence="2" id="KW-1133">Transmembrane helix</keyword>
<keyword evidence="4" id="KW-1185">Reference proteome</keyword>
<sequence length="405" mass="42251">MTGSANSENASTVLVTAEVDPSRSSVSGSVLSETSAIAVDPNATNSISQSTIVSATAMTAAAEAASATATSTGTASPPPDKPGVPAGAVAGAAVGCLIAGLLFGFLGAFFLLRRRGKKQHSRSRHHEAPETVVINEKSSPTSAVSEVSGTKLDHFLLDFTPDKEIAQELRGLGDLIQLHVDNNYHLQPVQVSPSTLTQALLSLGLAPESANGVASLCIEPRTRALGLRHVISTVALASVDVNAKSPLSLLPAPIAAFLQSIPQLDGQSGGQPENTSLALSKWRALSAYLLHPERGERTPLVPTEATSLAQIQGLAAALNTAIGHFIDPAQRAGQMENLQAVLLDVAKFGYVLLSQPTDWGFVYEANHGREFVLVLRPGLQKLSHRDGRPYSSPPLVVAPDEAQLA</sequence>
<protein>
    <submittedName>
        <fullName evidence="3">Uncharacterized protein</fullName>
    </submittedName>
</protein>
<dbReference type="EMBL" id="JAGPYM010000016">
    <property type="protein sequence ID" value="KAH6886259.1"/>
    <property type="molecule type" value="Genomic_DNA"/>
</dbReference>
<comment type="caution">
    <text evidence="3">The sequence shown here is derived from an EMBL/GenBank/DDBJ whole genome shotgun (WGS) entry which is preliminary data.</text>
</comment>
<dbReference type="OrthoDB" id="5421765at2759"/>
<keyword evidence="2" id="KW-0812">Transmembrane</keyword>
<dbReference type="AlphaFoldDB" id="A0A9P8VZN4"/>
<accession>A0A9P8VZN4</accession>
<feature type="transmembrane region" description="Helical" evidence="2">
    <location>
        <begin position="86"/>
        <end position="112"/>
    </location>
</feature>
<evidence type="ECO:0000313" key="3">
    <source>
        <dbReference type="EMBL" id="KAH6886259.1"/>
    </source>
</evidence>
<evidence type="ECO:0000313" key="4">
    <source>
        <dbReference type="Proteomes" id="UP000777438"/>
    </source>
</evidence>
<dbReference type="Proteomes" id="UP000777438">
    <property type="component" value="Unassembled WGS sequence"/>
</dbReference>
<keyword evidence="2" id="KW-0472">Membrane</keyword>
<name>A0A9P8VZN4_9HYPO</name>
<gene>
    <name evidence="3" type="ORF">B0T10DRAFT_539307</name>
</gene>
<organism evidence="3 4">
    <name type="scientific">Thelonectria olida</name>
    <dbReference type="NCBI Taxonomy" id="1576542"/>
    <lineage>
        <taxon>Eukaryota</taxon>
        <taxon>Fungi</taxon>
        <taxon>Dikarya</taxon>
        <taxon>Ascomycota</taxon>
        <taxon>Pezizomycotina</taxon>
        <taxon>Sordariomycetes</taxon>
        <taxon>Hypocreomycetidae</taxon>
        <taxon>Hypocreales</taxon>
        <taxon>Nectriaceae</taxon>
        <taxon>Thelonectria</taxon>
    </lineage>
</organism>
<evidence type="ECO:0000256" key="1">
    <source>
        <dbReference type="SAM" id="MobiDB-lite"/>
    </source>
</evidence>
<reference evidence="3 4" key="1">
    <citation type="journal article" date="2021" name="Nat. Commun.">
        <title>Genetic determinants of endophytism in the Arabidopsis root mycobiome.</title>
        <authorList>
            <person name="Mesny F."/>
            <person name="Miyauchi S."/>
            <person name="Thiergart T."/>
            <person name="Pickel B."/>
            <person name="Atanasova L."/>
            <person name="Karlsson M."/>
            <person name="Huettel B."/>
            <person name="Barry K.W."/>
            <person name="Haridas S."/>
            <person name="Chen C."/>
            <person name="Bauer D."/>
            <person name="Andreopoulos W."/>
            <person name="Pangilinan J."/>
            <person name="LaButti K."/>
            <person name="Riley R."/>
            <person name="Lipzen A."/>
            <person name="Clum A."/>
            <person name="Drula E."/>
            <person name="Henrissat B."/>
            <person name="Kohler A."/>
            <person name="Grigoriev I.V."/>
            <person name="Martin F.M."/>
            <person name="Hacquard S."/>
        </authorList>
    </citation>
    <scope>NUCLEOTIDE SEQUENCE [LARGE SCALE GENOMIC DNA]</scope>
    <source>
        <strain evidence="3 4">MPI-CAGE-CH-0241</strain>
    </source>
</reference>
<proteinExistence type="predicted"/>
<evidence type="ECO:0000256" key="2">
    <source>
        <dbReference type="SAM" id="Phobius"/>
    </source>
</evidence>